<proteinExistence type="predicted"/>
<dbReference type="CDD" id="cd06462">
    <property type="entry name" value="Peptidase_S24_S26"/>
    <property type="match status" value="1"/>
</dbReference>
<organism evidence="13">
    <name type="scientific">Thermofilum pendens</name>
    <dbReference type="NCBI Taxonomy" id="2269"/>
    <lineage>
        <taxon>Archaea</taxon>
        <taxon>Thermoproteota</taxon>
        <taxon>Thermoprotei</taxon>
        <taxon>Thermofilales</taxon>
        <taxon>Thermofilaceae</taxon>
        <taxon>Thermofilum</taxon>
    </lineage>
</organism>
<dbReference type="Pfam" id="PF10502">
    <property type="entry name" value="Peptidase_S26"/>
    <property type="match status" value="1"/>
</dbReference>
<keyword evidence="6" id="KW-0735">Signal-anchor</keyword>
<dbReference type="PANTHER" id="PTHR10806">
    <property type="entry name" value="SIGNAL PEPTIDASE COMPLEX CATALYTIC SUBUNIT SEC11"/>
    <property type="match status" value="1"/>
</dbReference>
<dbReference type="EMBL" id="DSKP01000022">
    <property type="protein sequence ID" value="HEB48282.1"/>
    <property type="molecule type" value="Genomic_DNA"/>
</dbReference>
<evidence type="ECO:0000256" key="5">
    <source>
        <dbReference type="ARBA" id="ARBA00022824"/>
    </source>
</evidence>
<dbReference type="AlphaFoldDB" id="A0A7C1TA69"/>
<evidence type="ECO:0000256" key="1">
    <source>
        <dbReference type="ARBA" id="ARBA00004648"/>
    </source>
</evidence>
<evidence type="ECO:0000256" key="7">
    <source>
        <dbReference type="ARBA" id="ARBA00022989"/>
    </source>
</evidence>
<dbReference type="InterPro" id="IPR001733">
    <property type="entry name" value="Peptidase_S26B"/>
</dbReference>
<protein>
    <recommendedName>
        <fullName evidence="9">Signal peptidase I</fullName>
    </recommendedName>
</protein>
<dbReference type="InterPro" id="IPR036286">
    <property type="entry name" value="LexA/Signal_pep-like_sf"/>
</dbReference>
<evidence type="ECO:0000256" key="10">
    <source>
        <dbReference type="ARBA" id="ARBA00045533"/>
    </source>
</evidence>
<dbReference type="GO" id="GO:0006465">
    <property type="term" value="P:signal peptide processing"/>
    <property type="evidence" value="ECO:0007669"/>
    <property type="project" value="InterPro"/>
</dbReference>
<keyword evidence="5" id="KW-0256">Endoplasmic reticulum</keyword>
<dbReference type="NCBIfam" id="TIGR02228">
    <property type="entry name" value="sigpep_I_arch"/>
    <property type="match status" value="1"/>
</dbReference>
<evidence type="ECO:0000256" key="6">
    <source>
        <dbReference type="ARBA" id="ARBA00022968"/>
    </source>
</evidence>
<keyword evidence="3 11" id="KW-0812">Transmembrane</keyword>
<keyword evidence="4 13" id="KW-0378">Hydrolase</keyword>
<feature type="domain" description="Peptidase S26" evidence="12">
    <location>
        <begin position="42"/>
        <end position="107"/>
    </location>
</feature>
<evidence type="ECO:0000313" key="13">
    <source>
        <dbReference type="EMBL" id="HEB48282.1"/>
    </source>
</evidence>
<accession>A0A7C1TA69</accession>
<keyword evidence="7 11" id="KW-1133">Transmembrane helix</keyword>
<comment type="function">
    <text evidence="10">Catalytic component of the signal peptidase complex (SPC) which catalyzes the cleavage of N-terminal signal sequences from nascent proteins as they are translocated into the lumen of the endoplasmic reticulum. Specifically cleaves N-terminal signal peptides that contain a hydrophobic alpha-helix (h-region) shorter than 18-20 amino acids.</text>
</comment>
<feature type="transmembrane region" description="Helical" evidence="11">
    <location>
        <begin position="20"/>
        <end position="37"/>
    </location>
</feature>
<dbReference type="PROSITE" id="PS00501">
    <property type="entry name" value="SPASE_I_1"/>
    <property type="match status" value="1"/>
</dbReference>
<name>A0A7C1TA69_THEPE</name>
<evidence type="ECO:0000256" key="3">
    <source>
        <dbReference type="ARBA" id="ARBA00022692"/>
    </source>
</evidence>
<evidence type="ECO:0000259" key="12">
    <source>
        <dbReference type="Pfam" id="PF10502"/>
    </source>
</evidence>
<gene>
    <name evidence="14" type="ORF">ENM88_05750</name>
    <name evidence="13" type="ORF">ENP77_00565</name>
</gene>
<comment type="subcellular location">
    <subcellularLocation>
        <location evidence="1">Endoplasmic reticulum membrane</location>
        <topology evidence="1">Single-pass type II membrane protein</topology>
    </subcellularLocation>
</comment>
<dbReference type="InterPro" id="IPR019756">
    <property type="entry name" value="Pept_S26A_signal_pept_1_Ser-AS"/>
</dbReference>
<dbReference type="SUPFAM" id="SSF51306">
    <property type="entry name" value="LexA/Signal peptidase"/>
    <property type="match status" value="1"/>
</dbReference>
<dbReference type="InterPro" id="IPR019533">
    <property type="entry name" value="Peptidase_S26"/>
</dbReference>
<dbReference type="Gene3D" id="2.10.109.10">
    <property type="entry name" value="Umud Fragment, subunit A"/>
    <property type="match status" value="1"/>
</dbReference>
<evidence type="ECO:0000313" key="14">
    <source>
        <dbReference type="EMBL" id="HHP05235.1"/>
    </source>
</evidence>
<evidence type="ECO:0000256" key="11">
    <source>
        <dbReference type="SAM" id="Phobius"/>
    </source>
</evidence>
<dbReference type="EMBL" id="DRZM01000167">
    <property type="protein sequence ID" value="HHP05235.1"/>
    <property type="molecule type" value="Genomic_DNA"/>
</dbReference>
<dbReference type="PANTHER" id="PTHR10806:SF6">
    <property type="entry name" value="SIGNAL PEPTIDASE COMPLEX CATALYTIC SUBUNIT SEC11"/>
    <property type="match status" value="1"/>
</dbReference>
<reference evidence="13" key="1">
    <citation type="journal article" date="2020" name="mSystems">
        <title>Genome- and Community-Level Interaction Insights into Carbon Utilization and Element Cycling Functions of Hydrothermarchaeota in Hydrothermal Sediment.</title>
        <authorList>
            <person name="Zhou Z."/>
            <person name="Liu Y."/>
            <person name="Xu W."/>
            <person name="Pan J."/>
            <person name="Luo Z.H."/>
            <person name="Li M."/>
        </authorList>
    </citation>
    <scope>NUCLEOTIDE SEQUENCE [LARGE SCALE GENOMIC DNA]</scope>
    <source>
        <strain evidence="14">SpSt-1125</strain>
        <strain evidence="13">SpSt-25</strain>
    </source>
</reference>
<dbReference type="GO" id="GO:0016020">
    <property type="term" value="C:membrane"/>
    <property type="evidence" value="ECO:0007669"/>
    <property type="project" value="InterPro"/>
</dbReference>
<comment type="caution">
    <text evidence="13">The sequence shown here is derived from an EMBL/GenBank/DDBJ whole genome shotgun (WGS) entry which is preliminary data.</text>
</comment>
<dbReference type="GO" id="GO:0004252">
    <property type="term" value="F:serine-type endopeptidase activity"/>
    <property type="evidence" value="ECO:0007669"/>
    <property type="project" value="InterPro"/>
</dbReference>
<keyword evidence="2" id="KW-0645">Protease</keyword>
<evidence type="ECO:0000256" key="9">
    <source>
        <dbReference type="ARBA" id="ARBA00033305"/>
    </source>
</evidence>
<evidence type="ECO:0000256" key="4">
    <source>
        <dbReference type="ARBA" id="ARBA00022801"/>
    </source>
</evidence>
<keyword evidence="8 11" id="KW-0472">Membrane</keyword>
<evidence type="ECO:0000256" key="2">
    <source>
        <dbReference type="ARBA" id="ARBA00022670"/>
    </source>
</evidence>
<evidence type="ECO:0000256" key="8">
    <source>
        <dbReference type="ARBA" id="ARBA00023136"/>
    </source>
</evidence>
<sequence>MAGALSLVKHASKDVLRRDAATALLLILFAFFLLWYLHSLETTGSPLAVVASWSMDPTLHVGDIVVVRRLNKYSLGDIVLYHNICGADQKIIVHRIIDIVGDTYVLKGDANPFEDSCKPSEKEIFGRVEVVIPYLGSLRLLLERVFLSAFS</sequence>